<evidence type="ECO:0000313" key="8">
    <source>
        <dbReference type="EMBL" id="PIN09963.1"/>
    </source>
</evidence>
<evidence type="ECO:0000256" key="3">
    <source>
        <dbReference type="ARBA" id="ARBA00023125"/>
    </source>
</evidence>
<keyword evidence="4" id="KW-0804">Transcription</keyword>
<dbReference type="PRINTS" id="PR00404">
    <property type="entry name" value="MADSDOMAIN"/>
</dbReference>
<evidence type="ECO:0000256" key="2">
    <source>
        <dbReference type="ARBA" id="ARBA00023015"/>
    </source>
</evidence>
<accession>A0A2G9GXF8</accession>
<feature type="coiled-coil region" evidence="6">
    <location>
        <begin position="87"/>
        <end position="143"/>
    </location>
</feature>
<dbReference type="InterPro" id="IPR002100">
    <property type="entry name" value="TF_MADSbox"/>
</dbReference>
<evidence type="ECO:0000256" key="5">
    <source>
        <dbReference type="ARBA" id="ARBA00023242"/>
    </source>
</evidence>
<reference evidence="9" key="1">
    <citation type="journal article" date="2018" name="Gigascience">
        <title>Genome assembly of the Pink Ipe (Handroanthus impetiginosus, Bignoniaceae), a highly valued, ecologically keystone Neotropical timber forest tree.</title>
        <authorList>
            <person name="Silva-Junior O.B."/>
            <person name="Grattapaglia D."/>
            <person name="Novaes E."/>
            <person name="Collevatti R.G."/>
        </authorList>
    </citation>
    <scope>NUCLEOTIDE SEQUENCE [LARGE SCALE GENOMIC DNA]</scope>
    <source>
        <strain evidence="9">cv. UFG-1</strain>
    </source>
</reference>
<proteinExistence type="predicted"/>
<dbReference type="SUPFAM" id="SSF55455">
    <property type="entry name" value="SRF-like"/>
    <property type="match status" value="1"/>
</dbReference>
<dbReference type="GO" id="GO:0046983">
    <property type="term" value="F:protein dimerization activity"/>
    <property type="evidence" value="ECO:0007669"/>
    <property type="project" value="InterPro"/>
</dbReference>
<evidence type="ECO:0000313" key="9">
    <source>
        <dbReference type="Proteomes" id="UP000231279"/>
    </source>
</evidence>
<keyword evidence="9" id="KW-1185">Reference proteome</keyword>
<dbReference type="SMART" id="SM00432">
    <property type="entry name" value="MADS"/>
    <property type="match status" value="1"/>
</dbReference>
<comment type="caution">
    <text evidence="8">The sequence shown here is derived from an EMBL/GenBank/DDBJ whole genome shotgun (WGS) entry which is preliminary data.</text>
</comment>
<keyword evidence="6" id="KW-0175">Coiled coil</keyword>
<dbReference type="InterPro" id="IPR036879">
    <property type="entry name" value="TF_MADSbox_sf"/>
</dbReference>
<feature type="domain" description="MADS-box" evidence="7">
    <location>
        <begin position="1"/>
        <end position="47"/>
    </location>
</feature>
<dbReference type="Proteomes" id="UP000231279">
    <property type="component" value="Unassembled WGS sequence"/>
</dbReference>
<keyword evidence="2" id="KW-0805">Transcription regulation</keyword>
<dbReference type="PROSITE" id="PS50066">
    <property type="entry name" value="MADS_BOX_2"/>
    <property type="match status" value="1"/>
</dbReference>
<dbReference type="Gene3D" id="3.40.1810.10">
    <property type="entry name" value="Transcription factor, MADS-box"/>
    <property type="match status" value="1"/>
</dbReference>
<evidence type="ECO:0000256" key="1">
    <source>
        <dbReference type="ARBA" id="ARBA00004123"/>
    </source>
</evidence>
<gene>
    <name evidence="8" type="ORF">CDL12_17452</name>
</gene>
<dbReference type="PANTHER" id="PTHR11945:SF841">
    <property type="entry name" value="AGAMOUS-LIKE MADS-BOX PROTEIN AGL80"/>
    <property type="match status" value="1"/>
</dbReference>
<organism evidence="8 9">
    <name type="scientific">Handroanthus impetiginosus</name>
    <dbReference type="NCBI Taxonomy" id="429701"/>
    <lineage>
        <taxon>Eukaryota</taxon>
        <taxon>Viridiplantae</taxon>
        <taxon>Streptophyta</taxon>
        <taxon>Embryophyta</taxon>
        <taxon>Tracheophyta</taxon>
        <taxon>Spermatophyta</taxon>
        <taxon>Magnoliopsida</taxon>
        <taxon>eudicotyledons</taxon>
        <taxon>Gunneridae</taxon>
        <taxon>Pentapetalae</taxon>
        <taxon>asterids</taxon>
        <taxon>lamiids</taxon>
        <taxon>Lamiales</taxon>
        <taxon>Bignoniaceae</taxon>
        <taxon>Crescentiina</taxon>
        <taxon>Tabebuia alliance</taxon>
        <taxon>Handroanthus</taxon>
    </lineage>
</organism>
<dbReference type="GO" id="GO:0005634">
    <property type="term" value="C:nucleus"/>
    <property type="evidence" value="ECO:0007669"/>
    <property type="project" value="UniProtKB-SubCell"/>
</dbReference>
<dbReference type="OrthoDB" id="1163690at2759"/>
<keyword evidence="3" id="KW-0238">DNA-binding</keyword>
<dbReference type="InterPro" id="IPR033897">
    <property type="entry name" value="SRF-like_MADS-box"/>
</dbReference>
<dbReference type="GO" id="GO:0000981">
    <property type="term" value="F:DNA-binding transcription factor activity, RNA polymerase II-specific"/>
    <property type="evidence" value="ECO:0007669"/>
    <property type="project" value="InterPro"/>
</dbReference>
<dbReference type="GO" id="GO:0000978">
    <property type="term" value="F:RNA polymerase II cis-regulatory region sequence-specific DNA binding"/>
    <property type="evidence" value="ECO:0007669"/>
    <property type="project" value="TreeGrafter"/>
</dbReference>
<dbReference type="AlphaFoldDB" id="A0A2G9GXF8"/>
<comment type="subcellular location">
    <subcellularLocation>
        <location evidence="1">Nucleus</location>
    </subcellularLocation>
</comment>
<sequence length="143" mass="17231">MPRKRVSHKKISNEREKNVTFVKTVESLIKKANDLSILCGVDIGIVVHKPTEYNAVLWPNPEIFHERMQKFLRISERERAKKMMTHDKFLKKKLNDEKEDMQKYQNKNYMNESCLLMNELFANDEMLKKIQKKEEEIDNYHEM</sequence>
<dbReference type="EMBL" id="NKXS01003372">
    <property type="protein sequence ID" value="PIN09963.1"/>
    <property type="molecule type" value="Genomic_DNA"/>
</dbReference>
<dbReference type="GO" id="GO:0045944">
    <property type="term" value="P:positive regulation of transcription by RNA polymerase II"/>
    <property type="evidence" value="ECO:0007669"/>
    <property type="project" value="InterPro"/>
</dbReference>
<evidence type="ECO:0000256" key="4">
    <source>
        <dbReference type="ARBA" id="ARBA00023163"/>
    </source>
</evidence>
<protein>
    <recommendedName>
        <fullName evidence="7">MADS-box domain-containing protein</fullName>
    </recommendedName>
</protein>
<dbReference type="Pfam" id="PF00319">
    <property type="entry name" value="SRF-TF"/>
    <property type="match status" value="1"/>
</dbReference>
<dbReference type="CDD" id="cd00266">
    <property type="entry name" value="MADS_SRF_like"/>
    <property type="match status" value="1"/>
</dbReference>
<evidence type="ECO:0000256" key="6">
    <source>
        <dbReference type="SAM" id="Coils"/>
    </source>
</evidence>
<name>A0A2G9GXF8_9LAMI</name>
<evidence type="ECO:0000259" key="7">
    <source>
        <dbReference type="PROSITE" id="PS50066"/>
    </source>
</evidence>
<dbReference type="PANTHER" id="PTHR11945">
    <property type="entry name" value="MADS BOX PROTEIN"/>
    <property type="match status" value="1"/>
</dbReference>
<keyword evidence="5" id="KW-0539">Nucleus</keyword>